<organism evidence="3 4">
    <name type="scientific">Kaistia nematophila</name>
    <dbReference type="NCBI Taxonomy" id="2994654"/>
    <lineage>
        <taxon>Bacteria</taxon>
        <taxon>Pseudomonadati</taxon>
        <taxon>Pseudomonadota</taxon>
        <taxon>Alphaproteobacteria</taxon>
        <taxon>Hyphomicrobiales</taxon>
        <taxon>Kaistiaceae</taxon>
        <taxon>Kaistia</taxon>
    </lineage>
</organism>
<dbReference type="InterPro" id="IPR036291">
    <property type="entry name" value="NAD(P)-bd_dom_sf"/>
</dbReference>
<name>A0A9X3EFA1_9HYPH</name>
<keyword evidence="2" id="KW-0560">Oxidoreductase</keyword>
<dbReference type="FunFam" id="3.40.50.720:FF:000240">
    <property type="entry name" value="SDR family oxidoreductase"/>
    <property type="match status" value="1"/>
</dbReference>
<dbReference type="PROSITE" id="PS00061">
    <property type="entry name" value="ADH_SHORT"/>
    <property type="match status" value="1"/>
</dbReference>
<dbReference type="GO" id="GO:0016616">
    <property type="term" value="F:oxidoreductase activity, acting on the CH-OH group of donors, NAD or NADP as acceptor"/>
    <property type="evidence" value="ECO:0007669"/>
    <property type="project" value="UniProtKB-ARBA"/>
</dbReference>
<evidence type="ECO:0000256" key="2">
    <source>
        <dbReference type="ARBA" id="ARBA00023002"/>
    </source>
</evidence>
<reference evidence="3" key="1">
    <citation type="submission" date="2022-11" db="EMBL/GenBank/DDBJ databases">
        <title>Biodiversity and phylogenetic relationships of bacteria.</title>
        <authorList>
            <person name="Machado R.A.R."/>
            <person name="Bhat A."/>
            <person name="Loulou A."/>
            <person name="Kallel S."/>
        </authorList>
    </citation>
    <scope>NUCLEOTIDE SEQUENCE</scope>
    <source>
        <strain evidence="3">K-TC2</strain>
    </source>
</reference>
<protein>
    <submittedName>
        <fullName evidence="3">SDR family oxidoreductase</fullName>
    </submittedName>
</protein>
<dbReference type="InterPro" id="IPR020904">
    <property type="entry name" value="Sc_DH/Rdtase_CS"/>
</dbReference>
<dbReference type="EMBL" id="JAPKNK010000014">
    <property type="protein sequence ID" value="MCX5572140.1"/>
    <property type="molecule type" value="Genomic_DNA"/>
</dbReference>
<sequence length="257" mass="27315">MYINKYKLDGQTAFITGGGRGIGLATAQALLESGANVVISDINPDVLESGRSELAAKGFTVDTMVLDVSNSADVARVAAEANARHGGIDILVANAGIAWPDTGGESMSDEVWLKVVDIDLNGCYWSCREFGRAMLERGRGAIVTVGSMSGLISNKPQRQAHYNAAKAGVHHLTRSLAGEWAERGVRVNSVAPTYVDTVMSRGGFTDPTLFPIWMENTPMKRVARADEIASAILFLATDASSAMTGSIVVVDCGYTIW</sequence>
<dbReference type="PRINTS" id="PR00081">
    <property type="entry name" value="GDHRDH"/>
</dbReference>
<comment type="similarity">
    <text evidence="1">Belongs to the short-chain dehydrogenases/reductases (SDR) family.</text>
</comment>
<accession>A0A9X3EFA1</accession>
<dbReference type="InterPro" id="IPR002347">
    <property type="entry name" value="SDR_fam"/>
</dbReference>
<evidence type="ECO:0000313" key="4">
    <source>
        <dbReference type="Proteomes" id="UP001144805"/>
    </source>
</evidence>
<dbReference type="AlphaFoldDB" id="A0A9X3EFA1"/>
<evidence type="ECO:0000313" key="3">
    <source>
        <dbReference type="EMBL" id="MCX5572140.1"/>
    </source>
</evidence>
<dbReference type="Pfam" id="PF13561">
    <property type="entry name" value="adh_short_C2"/>
    <property type="match status" value="1"/>
</dbReference>
<dbReference type="Gene3D" id="3.40.50.720">
    <property type="entry name" value="NAD(P)-binding Rossmann-like Domain"/>
    <property type="match status" value="1"/>
</dbReference>
<dbReference type="GO" id="GO:0005975">
    <property type="term" value="P:carbohydrate metabolic process"/>
    <property type="evidence" value="ECO:0007669"/>
    <property type="project" value="UniProtKB-ARBA"/>
</dbReference>
<dbReference type="PANTHER" id="PTHR43008:SF4">
    <property type="entry name" value="CHAIN DEHYDROGENASE, PUTATIVE (AFU_ORTHOLOGUE AFUA_4G08710)-RELATED"/>
    <property type="match status" value="1"/>
</dbReference>
<dbReference type="RefSeq" id="WP_266341100.1">
    <property type="nucleotide sequence ID" value="NZ_JAPKNK010000014.1"/>
</dbReference>
<keyword evidence="4" id="KW-1185">Reference proteome</keyword>
<comment type="caution">
    <text evidence="3">The sequence shown here is derived from an EMBL/GenBank/DDBJ whole genome shotgun (WGS) entry which is preliminary data.</text>
</comment>
<proteinExistence type="inferred from homology"/>
<dbReference type="PANTHER" id="PTHR43008">
    <property type="entry name" value="BENZIL REDUCTASE"/>
    <property type="match status" value="1"/>
</dbReference>
<dbReference type="GO" id="GO:0050664">
    <property type="term" value="F:oxidoreductase activity, acting on NAD(P)H, oxygen as acceptor"/>
    <property type="evidence" value="ECO:0007669"/>
    <property type="project" value="TreeGrafter"/>
</dbReference>
<dbReference type="SUPFAM" id="SSF51735">
    <property type="entry name" value="NAD(P)-binding Rossmann-fold domains"/>
    <property type="match status" value="1"/>
</dbReference>
<dbReference type="Proteomes" id="UP001144805">
    <property type="component" value="Unassembled WGS sequence"/>
</dbReference>
<dbReference type="PRINTS" id="PR00080">
    <property type="entry name" value="SDRFAMILY"/>
</dbReference>
<gene>
    <name evidence="3" type="ORF">OSH07_23265</name>
</gene>
<evidence type="ECO:0000256" key="1">
    <source>
        <dbReference type="ARBA" id="ARBA00006484"/>
    </source>
</evidence>